<dbReference type="PANTHER" id="PTHR43848:SF5">
    <property type="entry name" value="SPERMIDINE_PUTRESCINE TRANSPORT SYSTEM PERMEASE PROTEIN POTC"/>
    <property type="match status" value="1"/>
</dbReference>
<protein>
    <recommendedName>
        <fullName evidence="10">Spermidine/putrescine transport system permease protein PotC</fullName>
    </recommendedName>
</protein>
<organism evidence="13 14">
    <name type="scientific">Burkholderia pseudomallei</name>
    <name type="common">Pseudomonas pseudomallei</name>
    <dbReference type="NCBI Taxonomy" id="28450"/>
    <lineage>
        <taxon>Bacteria</taxon>
        <taxon>Pseudomonadati</taxon>
        <taxon>Pseudomonadota</taxon>
        <taxon>Betaproteobacteria</taxon>
        <taxon>Burkholderiales</taxon>
        <taxon>Burkholderiaceae</taxon>
        <taxon>Burkholderia</taxon>
        <taxon>pseudomallei group</taxon>
    </lineage>
</organism>
<proteinExistence type="inferred from homology"/>
<keyword evidence="5" id="KW-0997">Cell inner membrane</keyword>
<dbReference type="RefSeq" id="WP_004544882.1">
    <property type="nucleotide sequence ID" value="NZ_AP028080.1"/>
</dbReference>
<feature type="domain" description="ABC transmembrane type-1" evidence="12">
    <location>
        <begin position="65"/>
        <end position="257"/>
    </location>
</feature>
<dbReference type="AlphaFoldDB" id="A0AAX0U755"/>
<evidence type="ECO:0000313" key="13">
    <source>
        <dbReference type="EMBL" id="PJO64099.1"/>
    </source>
</evidence>
<keyword evidence="8 11" id="KW-0472">Membrane</keyword>
<dbReference type="PROSITE" id="PS50928">
    <property type="entry name" value="ABC_TM1"/>
    <property type="match status" value="1"/>
</dbReference>
<dbReference type="PANTHER" id="PTHR43848">
    <property type="entry name" value="PUTRESCINE TRANSPORT SYSTEM PERMEASE PROTEIN POTI"/>
    <property type="match status" value="1"/>
</dbReference>
<dbReference type="InterPro" id="IPR051789">
    <property type="entry name" value="Bact_Polyamine_Transport"/>
</dbReference>
<feature type="transmembrane region" description="Helical" evidence="11">
    <location>
        <begin position="182"/>
        <end position="201"/>
    </location>
</feature>
<dbReference type="InterPro" id="IPR000515">
    <property type="entry name" value="MetI-like"/>
</dbReference>
<evidence type="ECO:0000256" key="5">
    <source>
        <dbReference type="ARBA" id="ARBA00022519"/>
    </source>
</evidence>
<feature type="transmembrane region" description="Helical" evidence="11">
    <location>
        <begin position="207"/>
        <end position="226"/>
    </location>
</feature>
<dbReference type="EMBL" id="PHRB01000024">
    <property type="protein sequence ID" value="PJO64099.1"/>
    <property type="molecule type" value="Genomic_DNA"/>
</dbReference>
<comment type="similarity">
    <text evidence="2">Belongs to the binding-protein-dependent transport system permease family. CysTW subfamily.</text>
</comment>
<dbReference type="Gene3D" id="1.10.3720.10">
    <property type="entry name" value="MetI-like"/>
    <property type="match status" value="1"/>
</dbReference>
<evidence type="ECO:0000259" key="12">
    <source>
        <dbReference type="PROSITE" id="PS50928"/>
    </source>
</evidence>
<evidence type="ECO:0000313" key="14">
    <source>
        <dbReference type="Proteomes" id="UP000231878"/>
    </source>
</evidence>
<evidence type="ECO:0000256" key="8">
    <source>
        <dbReference type="ARBA" id="ARBA00023136"/>
    </source>
</evidence>
<feature type="transmembrane region" description="Helical" evidence="11">
    <location>
        <begin position="134"/>
        <end position="153"/>
    </location>
</feature>
<name>A0AAX0U755_BURPE</name>
<evidence type="ECO:0000256" key="11">
    <source>
        <dbReference type="RuleBase" id="RU363032"/>
    </source>
</evidence>
<feature type="transmembrane region" description="Helical" evidence="11">
    <location>
        <begin position="69"/>
        <end position="91"/>
    </location>
</feature>
<keyword evidence="3 11" id="KW-0813">Transport</keyword>
<comment type="function">
    <text evidence="9">Required for the activity of the bacterial periplasmic transport system of putrescine and spermidine.</text>
</comment>
<feature type="transmembrane region" description="Helical" evidence="11">
    <location>
        <begin position="238"/>
        <end position="258"/>
    </location>
</feature>
<dbReference type="SUPFAM" id="SSF161098">
    <property type="entry name" value="MetI-like"/>
    <property type="match status" value="1"/>
</dbReference>
<dbReference type="Proteomes" id="UP000231878">
    <property type="component" value="Unassembled WGS sequence"/>
</dbReference>
<evidence type="ECO:0000256" key="4">
    <source>
        <dbReference type="ARBA" id="ARBA00022475"/>
    </source>
</evidence>
<dbReference type="CDD" id="cd06261">
    <property type="entry name" value="TM_PBP2"/>
    <property type="match status" value="1"/>
</dbReference>
<dbReference type="GO" id="GO:0055085">
    <property type="term" value="P:transmembrane transport"/>
    <property type="evidence" value="ECO:0007669"/>
    <property type="project" value="InterPro"/>
</dbReference>
<comment type="caution">
    <text evidence="13">The sequence shown here is derived from an EMBL/GenBank/DDBJ whole genome shotgun (WGS) entry which is preliminary data.</text>
</comment>
<keyword evidence="6 11" id="KW-0812">Transmembrane</keyword>
<keyword evidence="4" id="KW-1003">Cell membrane</keyword>
<evidence type="ECO:0000256" key="6">
    <source>
        <dbReference type="ARBA" id="ARBA00022692"/>
    </source>
</evidence>
<evidence type="ECO:0000256" key="10">
    <source>
        <dbReference type="ARBA" id="ARBA00039580"/>
    </source>
</evidence>
<keyword evidence="7 11" id="KW-1133">Transmembrane helix</keyword>
<reference evidence="13 14" key="1">
    <citation type="submission" date="2017-11" db="EMBL/GenBank/DDBJ databases">
        <title>Molecular characterization of Burkholderia pseudomallei and closely related isolates from Vietnam.</title>
        <authorList>
            <person name="Ustinov D.V."/>
            <person name="Antonov A.S."/>
            <person name="Avdusheva E.F."/>
            <person name="Shpak I.M."/>
            <person name="Zakharova I.B."/>
            <person name="Thi L.A."/>
            <person name="Teteryatnikova N."/>
            <person name="Lopasteyskaya Y.A."/>
            <person name="Kuzyutina J.A."/>
            <person name="Ngo T.N."/>
            <person name="Victorov D.V."/>
        </authorList>
    </citation>
    <scope>NUCLEOTIDE SEQUENCE [LARGE SCALE GENOMIC DNA]</scope>
    <source>
        <strain evidence="13 14">V1512</strain>
    </source>
</reference>
<gene>
    <name evidence="13" type="ORF">CWD88_21880</name>
</gene>
<comment type="subcellular location">
    <subcellularLocation>
        <location evidence="1">Cell inner membrane</location>
        <topology evidence="1">Multi-pass membrane protein</topology>
    </subcellularLocation>
    <subcellularLocation>
        <location evidence="11">Cell membrane</location>
        <topology evidence="11">Multi-pass membrane protein</topology>
    </subcellularLocation>
</comment>
<evidence type="ECO:0000256" key="9">
    <source>
        <dbReference type="ARBA" id="ARBA00037216"/>
    </source>
</evidence>
<accession>A0AAX0U755</accession>
<evidence type="ECO:0000256" key="1">
    <source>
        <dbReference type="ARBA" id="ARBA00004429"/>
    </source>
</evidence>
<sequence>MTSRELRHFPLTAEVAIAVLLFLYLPLAVVAWMSFNRGPSALVWEGWSVQGYVEAWSDPTLIRATQNSLILALSSMVLSTALATSAAVAAWSRQETRRSDLRGVVIALPLVIPEVVLAIATVMMFSIFAFEIGFVAVLFAHVVFCVPLAYLPINARLKTIDRTLLEAAADLSAPPWAAFRQITVPLALPGIVAGALLAFVASMNDYVTSYFLAGAGMTTLPMYIFSALKIGITPKVNAISTAVIGLSSIQLLTVWVLGRKGAGQTATPGRSELGHANIQTIGTV</sequence>
<evidence type="ECO:0000256" key="3">
    <source>
        <dbReference type="ARBA" id="ARBA00022448"/>
    </source>
</evidence>
<evidence type="ECO:0000256" key="2">
    <source>
        <dbReference type="ARBA" id="ARBA00007069"/>
    </source>
</evidence>
<dbReference type="GO" id="GO:0005886">
    <property type="term" value="C:plasma membrane"/>
    <property type="evidence" value="ECO:0007669"/>
    <property type="project" value="UniProtKB-SubCell"/>
</dbReference>
<feature type="transmembrane region" description="Helical" evidence="11">
    <location>
        <begin position="12"/>
        <end position="35"/>
    </location>
</feature>
<evidence type="ECO:0000256" key="7">
    <source>
        <dbReference type="ARBA" id="ARBA00022989"/>
    </source>
</evidence>
<dbReference type="Pfam" id="PF00528">
    <property type="entry name" value="BPD_transp_1"/>
    <property type="match status" value="1"/>
</dbReference>
<feature type="transmembrane region" description="Helical" evidence="11">
    <location>
        <begin position="103"/>
        <end position="128"/>
    </location>
</feature>
<dbReference type="InterPro" id="IPR035906">
    <property type="entry name" value="MetI-like_sf"/>
</dbReference>